<dbReference type="EMBL" id="JAQMRD010000034">
    <property type="protein sequence ID" value="MDB9224925.1"/>
    <property type="molecule type" value="Genomic_DNA"/>
</dbReference>
<sequence length="147" mass="16584">MRNFSVITTVRLALFRNCQLPSYPVSRIKLSSILHTDYHFEVIPGIKPLSCSFEETEKDSDAGTCFEKKLKFELSKLRPELSALLDRYAHNQVVAVITDANGYSWLVYPLIRTIKRSLPGTAKKANLTEVSFSGKGIWESPCVELDS</sequence>
<protein>
    <submittedName>
        <fullName evidence="1">Uncharacterized protein</fullName>
    </submittedName>
</protein>
<dbReference type="RefSeq" id="WP_195203655.1">
    <property type="nucleotide sequence ID" value="NZ_JADMUD010000015.1"/>
</dbReference>
<organism evidence="1 2">
    <name type="scientific">Odoribacter splanchnicus</name>
    <dbReference type="NCBI Taxonomy" id="28118"/>
    <lineage>
        <taxon>Bacteria</taxon>
        <taxon>Pseudomonadati</taxon>
        <taxon>Bacteroidota</taxon>
        <taxon>Bacteroidia</taxon>
        <taxon>Bacteroidales</taxon>
        <taxon>Odoribacteraceae</taxon>
        <taxon>Odoribacter</taxon>
    </lineage>
</organism>
<evidence type="ECO:0000313" key="1">
    <source>
        <dbReference type="EMBL" id="MDB9224925.1"/>
    </source>
</evidence>
<accession>A0AAW6FN67</accession>
<reference evidence="1" key="1">
    <citation type="submission" date="2023-01" db="EMBL/GenBank/DDBJ databases">
        <title>Human gut microbiome strain richness.</title>
        <authorList>
            <person name="Chen-Liaw A."/>
        </authorList>
    </citation>
    <scope>NUCLEOTIDE SEQUENCE</scope>
    <source>
        <strain evidence="1">RTP21484st1_B7_RTP21484_190118</strain>
    </source>
</reference>
<comment type="caution">
    <text evidence="1">The sequence shown here is derived from an EMBL/GenBank/DDBJ whole genome shotgun (WGS) entry which is preliminary data.</text>
</comment>
<dbReference type="AlphaFoldDB" id="A0AAW6FN67"/>
<dbReference type="Proteomes" id="UP001212263">
    <property type="component" value="Unassembled WGS sequence"/>
</dbReference>
<gene>
    <name evidence="1" type="ORF">PN645_18275</name>
</gene>
<name>A0AAW6FN67_9BACT</name>
<proteinExistence type="predicted"/>
<evidence type="ECO:0000313" key="2">
    <source>
        <dbReference type="Proteomes" id="UP001212263"/>
    </source>
</evidence>